<dbReference type="Pfam" id="PF00535">
    <property type="entry name" value="Glycos_transf_2"/>
    <property type="match status" value="1"/>
</dbReference>
<evidence type="ECO:0000259" key="1">
    <source>
        <dbReference type="Pfam" id="PF00535"/>
    </source>
</evidence>
<protein>
    <submittedName>
        <fullName evidence="2">Glycosyltransferase family 2 protein</fullName>
    </submittedName>
</protein>
<organism evidence="2 3">
    <name type="scientific">Kitasatospora aburaviensis</name>
    <dbReference type="NCBI Taxonomy" id="67265"/>
    <lineage>
        <taxon>Bacteria</taxon>
        <taxon>Bacillati</taxon>
        <taxon>Actinomycetota</taxon>
        <taxon>Actinomycetes</taxon>
        <taxon>Kitasatosporales</taxon>
        <taxon>Streptomycetaceae</taxon>
        <taxon>Kitasatospora</taxon>
    </lineage>
</organism>
<dbReference type="SUPFAM" id="SSF53448">
    <property type="entry name" value="Nucleotide-diphospho-sugar transferases"/>
    <property type="match status" value="1"/>
</dbReference>
<feature type="domain" description="Glycosyltransferase 2-like" evidence="1">
    <location>
        <begin position="5"/>
        <end position="112"/>
    </location>
</feature>
<evidence type="ECO:0000313" key="3">
    <source>
        <dbReference type="Proteomes" id="UP001596067"/>
    </source>
</evidence>
<dbReference type="InterPro" id="IPR029044">
    <property type="entry name" value="Nucleotide-diphossugar_trans"/>
</dbReference>
<name>A0ABW1F6F3_9ACTN</name>
<dbReference type="Gene3D" id="3.90.550.10">
    <property type="entry name" value="Spore Coat Polysaccharide Biosynthesis Protein SpsA, Chain A"/>
    <property type="match status" value="1"/>
</dbReference>
<accession>A0ABW1F6F3</accession>
<proteinExistence type="predicted"/>
<dbReference type="CDD" id="cd00761">
    <property type="entry name" value="Glyco_tranf_GTA_type"/>
    <property type="match status" value="1"/>
</dbReference>
<dbReference type="Proteomes" id="UP001596067">
    <property type="component" value="Unassembled WGS sequence"/>
</dbReference>
<keyword evidence="3" id="KW-1185">Reference proteome</keyword>
<dbReference type="EMBL" id="JBHSOD010000062">
    <property type="protein sequence ID" value="MFC5889710.1"/>
    <property type="molecule type" value="Genomic_DNA"/>
</dbReference>
<sequence>MTVISVITPVYNGGHAFLGEAYDSLLDQDLPDGWTWQWVVQEDGETRIPATVLPTDDPRISYGTGRRGGAAMARTMALARVTGSMVRPLDADDMLPAGALRRGIEALVEHPEIGWAVSSAVDLLPDGTLRESAIDPPAGLLASGLIAESYRAGRFAVMGTTLTVYTDLLHAVGGWPAVPASEDAALLVLLEAVAPGWMIAEPGEIYRKHDGQVTAQAAHWEEAERDALAAVLLTRLNVLHRTGWRWTPDPELIAKAPS</sequence>
<dbReference type="RefSeq" id="WP_345327651.1">
    <property type="nucleotide sequence ID" value="NZ_BAAAVH010000010.1"/>
</dbReference>
<evidence type="ECO:0000313" key="2">
    <source>
        <dbReference type="EMBL" id="MFC5889710.1"/>
    </source>
</evidence>
<gene>
    <name evidence="2" type="ORF">ACFP0N_32560</name>
</gene>
<reference evidence="3" key="1">
    <citation type="journal article" date="2019" name="Int. J. Syst. Evol. Microbiol.">
        <title>The Global Catalogue of Microorganisms (GCM) 10K type strain sequencing project: providing services to taxonomists for standard genome sequencing and annotation.</title>
        <authorList>
            <consortium name="The Broad Institute Genomics Platform"/>
            <consortium name="The Broad Institute Genome Sequencing Center for Infectious Disease"/>
            <person name="Wu L."/>
            <person name="Ma J."/>
        </authorList>
    </citation>
    <scope>NUCLEOTIDE SEQUENCE [LARGE SCALE GENOMIC DNA]</scope>
    <source>
        <strain evidence="3">CGMCC 4.1469</strain>
    </source>
</reference>
<dbReference type="InterPro" id="IPR001173">
    <property type="entry name" value="Glyco_trans_2-like"/>
</dbReference>
<comment type="caution">
    <text evidence="2">The sequence shown here is derived from an EMBL/GenBank/DDBJ whole genome shotgun (WGS) entry which is preliminary data.</text>
</comment>